<protein>
    <submittedName>
        <fullName evidence="2">RNA polymerase sigma factor (TIGR02999 family)</fullName>
    </submittedName>
</protein>
<dbReference type="GO" id="GO:0003700">
    <property type="term" value="F:DNA-binding transcription factor activity"/>
    <property type="evidence" value="ECO:0007669"/>
    <property type="project" value="InterPro"/>
</dbReference>
<dbReference type="SUPFAM" id="SSF88659">
    <property type="entry name" value="Sigma3 and sigma4 domains of RNA polymerase sigma factors"/>
    <property type="match status" value="1"/>
</dbReference>
<dbReference type="InterPro" id="IPR011517">
    <property type="entry name" value="RNA_pol_sigma70_ECF-like"/>
</dbReference>
<dbReference type="EMBL" id="SNZB01000003">
    <property type="protein sequence ID" value="TDR20547.1"/>
    <property type="molecule type" value="Genomic_DNA"/>
</dbReference>
<dbReference type="InterPro" id="IPR053812">
    <property type="entry name" value="HTH_Sigma70_ECF-like"/>
</dbReference>
<dbReference type="GO" id="GO:0006352">
    <property type="term" value="P:DNA-templated transcription initiation"/>
    <property type="evidence" value="ECO:0007669"/>
    <property type="project" value="InterPro"/>
</dbReference>
<gene>
    <name evidence="2" type="ORF">C8D91_1521</name>
</gene>
<dbReference type="InterPro" id="IPR013324">
    <property type="entry name" value="RNA_pol_sigma_r3/r4-like"/>
</dbReference>
<sequence>MGSVTGILNNASLQAALQDQKLQALLYQELRIIAHAKLHAQNGLNDLNTTALVHEAFLKLNPNSAQKEWSNRRHFYATAALAMRHILVDAARRRLAEKRGDMEQQLTYSEQSMADNSDCQQVVTLNEALEHLKAVDADLVEVVNLRYFVGLTVAETAEILGVSKRTLDREWHKAKSILQTWMNE</sequence>
<dbReference type="Gene3D" id="1.10.10.10">
    <property type="entry name" value="Winged helix-like DNA-binding domain superfamily/Winged helix DNA-binding domain"/>
    <property type="match status" value="1"/>
</dbReference>
<dbReference type="NCBIfam" id="TIGR02999">
    <property type="entry name" value="Sig-70_X6"/>
    <property type="match status" value="1"/>
</dbReference>
<dbReference type="OrthoDB" id="128473at2"/>
<evidence type="ECO:0000313" key="2">
    <source>
        <dbReference type="EMBL" id="TDR20547.1"/>
    </source>
</evidence>
<dbReference type="Proteomes" id="UP000295724">
    <property type="component" value="Unassembled WGS sequence"/>
</dbReference>
<reference evidence="2 3" key="1">
    <citation type="submission" date="2019-03" db="EMBL/GenBank/DDBJ databases">
        <title>Genomic Encyclopedia of Type Strains, Phase IV (KMG-IV): sequencing the most valuable type-strain genomes for metagenomic binning, comparative biology and taxonomic classification.</title>
        <authorList>
            <person name="Goeker M."/>
        </authorList>
    </citation>
    <scope>NUCLEOTIDE SEQUENCE [LARGE SCALE GENOMIC DNA]</scope>
    <source>
        <strain evidence="2 3">DSM 25488</strain>
    </source>
</reference>
<dbReference type="RefSeq" id="WP_099018388.1">
    <property type="nucleotide sequence ID" value="NZ_NIHB01000001.1"/>
</dbReference>
<evidence type="ECO:0000259" key="1">
    <source>
        <dbReference type="Pfam" id="PF07638"/>
    </source>
</evidence>
<feature type="domain" description="RNA polymerase sigma-70 ECF-like HTH" evidence="1">
    <location>
        <begin position="2"/>
        <end position="180"/>
    </location>
</feature>
<dbReference type="Pfam" id="PF07638">
    <property type="entry name" value="Sigma70_ECF"/>
    <property type="match status" value="1"/>
</dbReference>
<dbReference type="AlphaFoldDB" id="A0A4R6XRL5"/>
<dbReference type="NCBIfam" id="TIGR02937">
    <property type="entry name" value="sigma70-ECF"/>
    <property type="match status" value="1"/>
</dbReference>
<organism evidence="2 3">
    <name type="scientific">Marinicella litoralis</name>
    <dbReference type="NCBI Taxonomy" id="644220"/>
    <lineage>
        <taxon>Bacteria</taxon>
        <taxon>Pseudomonadati</taxon>
        <taxon>Pseudomonadota</taxon>
        <taxon>Gammaproteobacteria</taxon>
        <taxon>Lysobacterales</taxon>
        <taxon>Marinicellaceae</taxon>
        <taxon>Marinicella</taxon>
    </lineage>
</organism>
<comment type="caution">
    <text evidence="2">The sequence shown here is derived from an EMBL/GenBank/DDBJ whole genome shotgun (WGS) entry which is preliminary data.</text>
</comment>
<dbReference type="InterPro" id="IPR014284">
    <property type="entry name" value="RNA_pol_sigma-70_dom"/>
</dbReference>
<accession>A0A4R6XRL5</accession>
<evidence type="ECO:0000313" key="3">
    <source>
        <dbReference type="Proteomes" id="UP000295724"/>
    </source>
</evidence>
<keyword evidence="3" id="KW-1185">Reference proteome</keyword>
<name>A0A4R6XRL5_9GAMM</name>
<dbReference type="InterPro" id="IPR036388">
    <property type="entry name" value="WH-like_DNA-bd_sf"/>
</dbReference>
<proteinExistence type="predicted"/>